<reference evidence="1" key="1">
    <citation type="submission" date="2019-04" db="EMBL/GenBank/DDBJ databases">
        <title>Microbes associate with the intestines of laboratory mice.</title>
        <authorList>
            <person name="Navarre W."/>
            <person name="Wong E."/>
            <person name="Huang K."/>
            <person name="Tropini C."/>
            <person name="Ng K."/>
            <person name="Yu B."/>
        </authorList>
    </citation>
    <scope>NUCLEOTIDE SEQUENCE</scope>
    <source>
        <strain evidence="1">NM09_H32</strain>
    </source>
</reference>
<name>A0AC61RBD8_9FIRM</name>
<accession>A0AC61RBD8</accession>
<protein>
    <submittedName>
        <fullName evidence="1">Uncharacterized protein</fullName>
    </submittedName>
</protein>
<sequence length="144" mass="16139">MKRLAGIGLLALTVLFCGCTTAKSLTLLTDSGDLVKLTLDTTDGHDWAYRDNVLTIGFRDTKVMEGVLLSGDGYERFVERLKEEYEFTHETTPFSLDWMVRDGEVTLLFPIDPGRVGMILSSRAEEQAVRTVLEKLSFSAKEKE</sequence>
<organism evidence="1 2">
    <name type="scientific">Dubosiella muris</name>
    <dbReference type="NCBI Taxonomy" id="3038133"/>
    <lineage>
        <taxon>Bacteria</taxon>
        <taxon>Bacillati</taxon>
        <taxon>Bacillota</taxon>
        <taxon>Erysipelotrichia</taxon>
        <taxon>Erysipelotrichales</taxon>
        <taxon>Erysipelotrichaceae</taxon>
        <taxon>Dubosiella</taxon>
    </lineage>
</organism>
<dbReference type="Proteomes" id="UP000308836">
    <property type="component" value="Unassembled WGS sequence"/>
</dbReference>
<evidence type="ECO:0000313" key="2">
    <source>
        <dbReference type="Proteomes" id="UP000308836"/>
    </source>
</evidence>
<keyword evidence="2" id="KW-1185">Reference proteome</keyword>
<gene>
    <name evidence="1" type="ORF">E5336_00540</name>
</gene>
<evidence type="ECO:0000313" key="1">
    <source>
        <dbReference type="EMBL" id="TGY67297.1"/>
    </source>
</evidence>
<dbReference type="EMBL" id="SRYG01000001">
    <property type="protein sequence ID" value="TGY67297.1"/>
    <property type="molecule type" value="Genomic_DNA"/>
</dbReference>
<proteinExistence type="predicted"/>
<comment type="caution">
    <text evidence="1">The sequence shown here is derived from an EMBL/GenBank/DDBJ whole genome shotgun (WGS) entry which is preliminary data.</text>
</comment>